<dbReference type="OrthoDB" id="9835590at2"/>
<keyword evidence="1" id="KW-0472">Membrane</keyword>
<evidence type="ECO:0000313" key="2">
    <source>
        <dbReference type="EMBL" id="KPL85283.1"/>
    </source>
</evidence>
<keyword evidence="1" id="KW-1133">Transmembrane helix</keyword>
<keyword evidence="1" id="KW-0812">Transmembrane</keyword>
<feature type="transmembrane region" description="Helical" evidence="1">
    <location>
        <begin position="12"/>
        <end position="40"/>
    </location>
</feature>
<evidence type="ECO:0008006" key="4">
    <source>
        <dbReference type="Google" id="ProtNLM"/>
    </source>
</evidence>
<dbReference type="RefSeq" id="WP_054535564.1">
    <property type="nucleotide sequence ID" value="NZ_LGKP01000025.1"/>
</dbReference>
<evidence type="ECO:0000313" key="3">
    <source>
        <dbReference type="Proteomes" id="UP000050277"/>
    </source>
</evidence>
<name>A0A0P6XZJ3_9CHLR</name>
<sequence>MLGWLQQQSKMLTWRTLFGWAMVVQLALVCPLGCVIHCWLQHQPMLLNAEAQPASMFVCELMNQADSLPNGTPSGLASNGMGSGLVAMFALLGFWPSLGFGLRSLRRVNWLIQHPLISYQQRLTTPPPR</sequence>
<evidence type="ECO:0000256" key="1">
    <source>
        <dbReference type="SAM" id="Phobius"/>
    </source>
</evidence>
<comment type="caution">
    <text evidence="2">The sequence shown here is derived from an EMBL/GenBank/DDBJ whole genome shotgun (WGS) entry which is preliminary data.</text>
</comment>
<dbReference type="EMBL" id="LGKP01000025">
    <property type="protein sequence ID" value="KPL85283.1"/>
    <property type="molecule type" value="Genomic_DNA"/>
</dbReference>
<accession>A0A0P6XZJ3</accession>
<dbReference type="AlphaFoldDB" id="A0A0P6XZJ3"/>
<proteinExistence type="predicted"/>
<protein>
    <recommendedName>
        <fullName evidence="4">DUF2946 domain-containing protein</fullName>
    </recommendedName>
</protein>
<dbReference type="Proteomes" id="UP000050277">
    <property type="component" value="Unassembled WGS sequence"/>
</dbReference>
<gene>
    <name evidence="2" type="ORF">SE18_16520</name>
</gene>
<feature type="transmembrane region" description="Helical" evidence="1">
    <location>
        <begin position="81"/>
        <end position="102"/>
    </location>
</feature>
<keyword evidence="3" id="KW-1185">Reference proteome</keyword>
<reference evidence="2 3" key="1">
    <citation type="submission" date="2015-07" db="EMBL/GenBank/DDBJ databases">
        <title>Whole genome sequence of Herpetosiphon geysericola DSM 7119.</title>
        <authorList>
            <person name="Hemp J."/>
            <person name="Ward L.M."/>
            <person name="Pace L.A."/>
            <person name="Fischer W.W."/>
        </authorList>
    </citation>
    <scope>NUCLEOTIDE SEQUENCE [LARGE SCALE GENOMIC DNA]</scope>
    <source>
        <strain evidence="2 3">DSM 7119</strain>
    </source>
</reference>
<organism evidence="2 3">
    <name type="scientific">Herpetosiphon geysericola</name>
    <dbReference type="NCBI Taxonomy" id="70996"/>
    <lineage>
        <taxon>Bacteria</taxon>
        <taxon>Bacillati</taxon>
        <taxon>Chloroflexota</taxon>
        <taxon>Chloroflexia</taxon>
        <taxon>Herpetosiphonales</taxon>
        <taxon>Herpetosiphonaceae</taxon>
        <taxon>Herpetosiphon</taxon>
    </lineage>
</organism>